<dbReference type="Gene3D" id="3.30.70.270">
    <property type="match status" value="2"/>
</dbReference>
<organism evidence="3 4">
    <name type="scientific">Vitis vinifera</name>
    <name type="common">Grape</name>
    <dbReference type="NCBI Taxonomy" id="29760"/>
    <lineage>
        <taxon>Eukaryota</taxon>
        <taxon>Viridiplantae</taxon>
        <taxon>Streptophyta</taxon>
        <taxon>Embryophyta</taxon>
        <taxon>Tracheophyta</taxon>
        <taxon>Spermatophyta</taxon>
        <taxon>Magnoliopsida</taxon>
        <taxon>eudicotyledons</taxon>
        <taxon>Gunneridae</taxon>
        <taxon>Pentapetalae</taxon>
        <taxon>rosids</taxon>
        <taxon>Vitales</taxon>
        <taxon>Vitaceae</taxon>
        <taxon>Viteae</taxon>
        <taxon>Vitis</taxon>
    </lineage>
</organism>
<name>A0A438GMM4_VITVI</name>
<evidence type="ECO:0000259" key="2">
    <source>
        <dbReference type="Pfam" id="PF17919"/>
    </source>
</evidence>
<dbReference type="InterPro" id="IPR000477">
    <property type="entry name" value="RT_dom"/>
</dbReference>
<dbReference type="Proteomes" id="UP000288805">
    <property type="component" value="Unassembled WGS sequence"/>
</dbReference>
<dbReference type="Pfam" id="PF00078">
    <property type="entry name" value="RVT_1"/>
    <property type="match status" value="1"/>
</dbReference>
<dbReference type="CDD" id="cd01647">
    <property type="entry name" value="RT_LTR"/>
    <property type="match status" value="1"/>
</dbReference>
<dbReference type="Pfam" id="PF17919">
    <property type="entry name" value="RT_RNaseH_2"/>
    <property type="match status" value="1"/>
</dbReference>
<dbReference type="AlphaFoldDB" id="A0A438GMM4"/>
<dbReference type="PANTHER" id="PTHR24559">
    <property type="entry name" value="TRANSPOSON TY3-I GAG-POL POLYPROTEIN"/>
    <property type="match status" value="1"/>
</dbReference>
<dbReference type="InterPro" id="IPR043502">
    <property type="entry name" value="DNA/RNA_pol_sf"/>
</dbReference>
<dbReference type="InterPro" id="IPR043128">
    <property type="entry name" value="Rev_trsase/Diguanyl_cyclase"/>
</dbReference>
<sequence>MTHYDAQAIFDVVTGTSIISKTLCRMAPVELKELKVQLQELLDKGFIRPKVSPWGAHVLFVKKNDGSMRLCIDYRELNKLRVRGEDVPKTAFQTRYRHYEFLVMSFGLTNALVTFMDLMNMVFKPYLDQFVVVFIDDILVYLRSGEEHECHLSIVLQTLRYKQLYAKLKNCEFWLDRVSFLRYVVTKDGISINLGKVDAIASWRKPSIVIEIRSFLGLAGYYRRFIKGFSKIAIPLTKLTQKKVKFERSNDCKCSFQELKSGLMTTLILTIHSGLRGFVVYSDAFHKGLGCVLMEHGKVVAYASRQLKPYERNYPTHDLKN</sequence>
<comment type="caution">
    <text evidence="3">The sequence shown here is derived from an EMBL/GenBank/DDBJ whole genome shotgun (WGS) entry which is preliminary data.</text>
</comment>
<dbReference type="PANTHER" id="PTHR24559:SF444">
    <property type="entry name" value="REVERSE TRANSCRIPTASE DOMAIN-CONTAINING PROTEIN"/>
    <property type="match status" value="1"/>
</dbReference>
<protein>
    <submittedName>
        <fullName evidence="3">Retrovirus-related Pol polyprotein from transposon 17.6</fullName>
    </submittedName>
</protein>
<dbReference type="EMBL" id="QGNW01000391">
    <property type="protein sequence ID" value="RVW73459.1"/>
    <property type="molecule type" value="Genomic_DNA"/>
</dbReference>
<gene>
    <name evidence="3" type="primary">pol_2214</name>
    <name evidence="3" type="ORF">CK203_057919</name>
</gene>
<proteinExistence type="predicted"/>
<evidence type="ECO:0000313" key="3">
    <source>
        <dbReference type="EMBL" id="RVW73459.1"/>
    </source>
</evidence>
<feature type="domain" description="Reverse transcriptase/retrotransposon-derived protein RNase H-like" evidence="2">
    <location>
        <begin position="250"/>
        <end position="319"/>
    </location>
</feature>
<dbReference type="FunFam" id="3.30.70.270:FF:000020">
    <property type="entry name" value="Transposon Tf2-6 polyprotein-like Protein"/>
    <property type="match status" value="1"/>
</dbReference>
<evidence type="ECO:0000313" key="4">
    <source>
        <dbReference type="Proteomes" id="UP000288805"/>
    </source>
</evidence>
<accession>A0A438GMM4</accession>
<evidence type="ECO:0000259" key="1">
    <source>
        <dbReference type="Pfam" id="PF00078"/>
    </source>
</evidence>
<dbReference type="Gene3D" id="3.10.10.10">
    <property type="entry name" value="HIV Type 1 Reverse Transcriptase, subunit A, domain 1"/>
    <property type="match status" value="2"/>
</dbReference>
<dbReference type="SUPFAM" id="SSF56672">
    <property type="entry name" value="DNA/RNA polymerases"/>
    <property type="match status" value="1"/>
</dbReference>
<dbReference type="InterPro" id="IPR041577">
    <property type="entry name" value="RT_RNaseH_2"/>
</dbReference>
<reference evidence="3 4" key="1">
    <citation type="journal article" date="2018" name="PLoS Genet.">
        <title>Population sequencing reveals clonal diversity and ancestral inbreeding in the grapevine cultivar Chardonnay.</title>
        <authorList>
            <person name="Roach M.J."/>
            <person name="Johnson D.L."/>
            <person name="Bohlmann J."/>
            <person name="van Vuuren H.J."/>
            <person name="Jones S.J."/>
            <person name="Pretorius I.S."/>
            <person name="Schmidt S.A."/>
            <person name="Borneman A.R."/>
        </authorList>
    </citation>
    <scope>NUCLEOTIDE SEQUENCE [LARGE SCALE GENOMIC DNA]</scope>
    <source>
        <strain evidence="4">cv. Chardonnay</strain>
        <tissue evidence="3">Leaf</tissue>
    </source>
</reference>
<feature type="domain" description="Reverse transcriptase" evidence="1">
    <location>
        <begin position="82"/>
        <end position="181"/>
    </location>
</feature>
<dbReference type="InterPro" id="IPR053134">
    <property type="entry name" value="RNA-dir_DNA_polymerase"/>
</dbReference>